<evidence type="ECO:0000313" key="5">
    <source>
        <dbReference type="Proteomes" id="UP000053766"/>
    </source>
</evidence>
<gene>
    <name evidence="4" type="ORF">DICVIV_00516</name>
</gene>
<keyword evidence="2" id="KW-0812">Transmembrane</keyword>
<evidence type="ECO:0000256" key="1">
    <source>
        <dbReference type="SAM" id="MobiDB-lite"/>
    </source>
</evidence>
<feature type="region of interest" description="Disordered" evidence="1">
    <location>
        <begin position="162"/>
        <end position="195"/>
    </location>
</feature>
<organism evidence="4 5">
    <name type="scientific">Dictyocaulus viviparus</name>
    <name type="common">Bovine lungworm</name>
    <dbReference type="NCBI Taxonomy" id="29172"/>
    <lineage>
        <taxon>Eukaryota</taxon>
        <taxon>Metazoa</taxon>
        <taxon>Ecdysozoa</taxon>
        <taxon>Nematoda</taxon>
        <taxon>Chromadorea</taxon>
        <taxon>Rhabditida</taxon>
        <taxon>Rhabditina</taxon>
        <taxon>Rhabditomorpha</taxon>
        <taxon>Strongyloidea</taxon>
        <taxon>Metastrongylidae</taxon>
        <taxon>Dictyocaulus</taxon>
    </lineage>
</organism>
<evidence type="ECO:0000256" key="2">
    <source>
        <dbReference type="SAM" id="Phobius"/>
    </source>
</evidence>
<feature type="region of interest" description="Disordered" evidence="1">
    <location>
        <begin position="450"/>
        <end position="471"/>
    </location>
</feature>
<feature type="domain" description="S phase cyclin A-associated protein in the endoplasmic reticulum N-terminal" evidence="3">
    <location>
        <begin position="17"/>
        <end position="90"/>
    </location>
</feature>
<accession>A0A0D8Y912</accession>
<reference evidence="4 5" key="1">
    <citation type="submission" date="2013-11" db="EMBL/GenBank/DDBJ databases">
        <title>Draft genome of the bovine lungworm Dictyocaulus viviparus.</title>
        <authorList>
            <person name="Mitreva M."/>
        </authorList>
    </citation>
    <scope>NUCLEOTIDE SEQUENCE [LARGE SCALE GENOMIC DNA]</scope>
    <source>
        <strain evidence="4 5">HannoverDv2000</strain>
    </source>
</reference>
<evidence type="ECO:0000259" key="3">
    <source>
        <dbReference type="Pfam" id="PF16501"/>
    </source>
</evidence>
<feature type="transmembrane region" description="Helical" evidence="2">
    <location>
        <begin position="518"/>
        <end position="538"/>
    </location>
</feature>
<reference evidence="5" key="2">
    <citation type="journal article" date="2016" name="Sci. Rep.">
        <title>Dictyocaulus viviparus genome, variome and transcriptome elucidate lungworm biology and support future intervention.</title>
        <authorList>
            <person name="McNulty S.N."/>
            <person name="Strube C."/>
            <person name="Rosa B.A."/>
            <person name="Martin J.C."/>
            <person name="Tyagi R."/>
            <person name="Choi Y.J."/>
            <person name="Wang Q."/>
            <person name="Hallsworth Pepin K."/>
            <person name="Zhang X."/>
            <person name="Ozersky P."/>
            <person name="Wilson R.K."/>
            <person name="Sternberg P.W."/>
            <person name="Gasser R.B."/>
            <person name="Mitreva M."/>
        </authorList>
    </citation>
    <scope>NUCLEOTIDE SEQUENCE [LARGE SCALE GENOMIC DNA]</scope>
    <source>
        <strain evidence="5">HannoverDv2000</strain>
    </source>
</reference>
<dbReference type="OrthoDB" id="71500at2759"/>
<dbReference type="InterPro" id="IPR032446">
    <property type="entry name" value="SCAPER_N"/>
</dbReference>
<protein>
    <recommendedName>
        <fullName evidence="3">S phase cyclin A-associated protein in the endoplasmic reticulum N-terminal domain-containing protein</fullName>
    </recommendedName>
</protein>
<keyword evidence="2" id="KW-1133">Transmembrane helix</keyword>
<keyword evidence="5" id="KW-1185">Reference proteome</keyword>
<evidence type="ECO:0000313" key="4">
    <source>
        <dbReference type="EMBL" id="KJH53205.1"/>
    </source>
</evidence>
<proteinExistence type="predicted"/>
<sequence length="541" mass="61914">MLNEAENCALYVGKSSKKKKAKRKRGQQWAFYMESFKKTIDCLYEICRSDGNINGCKEAIMYLENSKRDFESLINTINVETSWDVTNKTNISLQDEKKDFEYECENSKVDGQQDGWQLVLPRRKRSTSTTSEVAGSHTEITTLHQAVTPEAEPVRLNVYDRLSAPRRTNSPSVSNTGSSSPRWNTSRSSVGTQSARLTCPRSAMDLPQTKASMAKMAYSRQLLWERNQSLLAEKLRARQRMERIDRHKRRTGPTRCGIHFANRSVTETTNSSFRQHVQCSSAPVSESNPSVDRSLQSINEVGEADEIETVPADPMPTHHSFRDNIKFSSTRSEPAFGEMSSLLGLDDDVEWREMTEEEESLAIEEHSLNLEIEHEESFSIDVELQRQVAAEAEALEKFKLSERVAFPPNKERDVNSDISCSVITHLNRDGICEKPVRSWSEVVAKESSAPYREPGTVAERHEKMSSPSRRRCEKDDADFLVRHAEKLRKASELRAQLQAEKTARLRELARRVLDFLKFFEFLISVFFISEMLVHLYFLGLY</sequence>
<dbReference type="Pfam" id="PF16501">
    <property type="entry name" value="SCAPER_N"/>
    <property type="match status" value="1"/>
</dbReference>
<feature type="compositionally biased region" description="Basic and acidic residues" evidence="1">
    <location>
        <begin position="458"/>
        <end position="471"/>
    </location>
</feature>
<dbReference type="EMBL" id="KN716154">
    <property type="protein sequence ID" value="KJH53205.1"/>
    <property type="molecule type" value="Genomic_DNA"/>
</dbReference>
<dbReference type="Proteomes" id="UP000053766">
    <property type="component" value="Unassembled WGS sequence"/>
</dbReference>
<dbReference type="AlphaFoldDB" id="A0A0D8Y912"/>
<feature type="compositionally biased region" description="Low complexity" evidence="1">
    <location>
        <begin position="168"/>
        <end position="189"/>
    </location>
</feature>
<name>A0A0D8Y912_DICVI</name>
<dbReference type="PANTHER" id="PTHR31434">
    <property type="entry name" value="S PHASE CYCLIN A-ASSOCIATED PROTEIN IN THE ENDOPLASMIC RETICULUM"/>
    <property type="match status" value="1"/>
</dbReference>
<keyword evidence="2" id="KW-0472">Membrane</keyword>
<dbReference type="PANTHER" id="PTHR31434:SF2">
    <property type="entry name" value="S PHASE CYCLIN A-ASSOCIATED PROTEIN IN THE ENDOPLASMIC RETICULUM"/>
    <property type="match status" value="1"/>
</dbReference>